<protein>
    <submittedName>
        <fullName evidence="1">DUF6771 family protein</fullName>
    </submittedName>
</protein>
<accession>A0ABV6SGH2</accession>
<dbReference type="InterPro" id="IPR046662">
    <property type="entry name" value="DUF6771"/>
</dbReference>
<dbReference type="EMBL" id="JBHLTM010000081">
    <property type="protein sequence ID" value="MFC0687148.1"/>
    <property type="molecule type" value="Genomic_DNA"/>
</dbReference>
<proteinExistence type="predicted"/>
<gene>
    <name evidence="1" type="ORF">ACFFF8_21410</name>
</gene>
<dbReference type="RefSeq" id="WP_086494318.1">
    <property type="nucleotide sequence ID" value="NZ_JAPCWC010000009.1"/>
</dbReference>
<comment type="caution">
    <text evidence="1">The sequence shown here is derived from an EMBL/GenBank/DDBJ whole genome shotgun (WGS) entry which is preliminary data.</text>
</comment>
<dbReference type="Pfam" id="PF20561">
    <property type="entry name" value="DUF6771"/>
    <property type="match status" value="1"/>
</dbReference>
<dbReference type="Proteomes" id="UP001589858">
    <property type="component" value="Unassembled WGS sequence"/>
</dbReference>
<reference evidence="1 2" key="1">
    <citation type="submission" date="2024-09" db="EMBL/GenBank/DDBJ databases">
        <authorList>
            <person name="Sun Q."/>
            <person name="Mori K."/>
        </authorList>
    </citation>
    <scope>NUCLEOTIDE SEQUENCE [LARGE SCALE GENOMIC DNA]</scope>
    <source>
        <strain evidence="1 2">CICC 11035S</strain>
    </source>
</reference>
<name>A0ABV6SGH2_9SPHN</name>
<keyword evidence="2" id="KW-1185">Reference proteome</keyword>
<organism evidence="1 2">
    <name type="scientific">Novosphingobium clariflavum</name>
    <dbReference type="NCBI Taxonomy" id="2029884"/>
    <lineage>
        <taxon>Bacteria</taxon>
        <taxon>Pseudomonadati</taxon>
        <taxon>Pseudomonadota</taxon>
        <taxon>Alphaproteobacteria</taxon>
        <taxon>Sphingomonadales</taxon>
        <taxon>Sphingomonadaceae</taxon>
        <taxon>Novosphingobium</taxon>
    </lineage>
</organism>
<sequence length="63" mass="7015">MERIDPQQLSEAILTAPAWARVGITMPDEKMREKAAAELAHAIVDRLADYPAIPDPNQLSLFK</sequence>
<evidence type="ECO:0000313" key="2">
    <source>
        <dbReference type="Proteomes" id="UP001589858"/>
    </source>
</evidence>
<evidence type="ECO:0000313" key="1">
    <source>
        <dbReference type="EMBL" id="MFC0687148.1"/>
    </source>
</evidence>